<feature type="region of interest" description="Disordered" evidence="2">
    <location>
        <begin position="298"/>
        <end position="327"/>
    </location>
</feature>
<gene>
    <name evidence="4" type="primary">KNAG0K02440</name>
    <name evidence="4" type="ordered locus">KNAG_0K02440</name>
</gene>
<dbReference type="OMA" id="KIMATRH"/>
<feature type="compositionally biased region" description="Basic residues" evidence="2">
    <location>
        <begin position="587"/>
        <end position="596"/>
    </location>
</feature>
<name>J7S3G6_HUIN7</name>
<protein>
    <recommendedName>
        <fullName evidence="3">Kri1-like C-terminal domain-containing protein</fullName>
    </recommendedName>
</protein>
<feature type="compositionally biased region" description="Basic and acidic residues" evidence="2">
    <location>
        <begin position="311"/>
        <end position="327"/>
    </location>
</feature>
<dbReference type="OrthoDB" id="10252032at2759"/>
<feature type="compositionally biased region" description="Basic residues" evidence="2">
    <location>
        <begin position="300"/>
        <end position="310"/>
    </location>
</feature>
<feature type="compositionally biased region" description="Basic and acidic residues" evidence="2">
    <location>
        <begin position="445"/>
        <end position="458"/>
    </location>
</feature>
<feature type="compositionally biased region" description="Acidic residues" evidence="2">
    <location>
        <begin position="71"/>
        <end position="82"/>
    </location>
</feature>
<feature type="compositionally biased region" description="Low complexity" evidence="2">
    <location>
        <begin position="57"/>
        <end position="70"/>
    </location>
</feature>
<dbReference type="GO" id="GO:0005730">
    <property type="term" value="C:nucleolus"/>
    <property type="evidence" value="ECO:0007669"/>
    <property type="project" value="EnsemblFungi"/>
</dbReference>
<dbReference type="Proteomes" id="UP000006310">
    <property type="component" value="Chromosome 11"/>
</dbReference>
<dbReference type="GO" id="GO:0030686">
    <property type="term" value="C:90S preribosome"/>
    <property type="evidence" value="ECO:0007669"/>
    <property type="project" value="EnsemblFungi"/>
</dbReference>
<feature type="compositionally biased region" description="Acidic residues" evidence="2">
    <location>
        <begin position="402"/>
        <end position="433"/>
    </location>
</feature>
<feature type="region of interest" description="Disordered" evidence="2">
    <location>
        <begin position="21"/>
        <end position="82"/>
    </location>
</feature>
<feature type="compositionally biased region" description="Basic and acidic residues" evidence="2">
    <location>
        <begin position="216"/>
        <end position="228"/>
    </location>
</feature>
<feature type="region of interest" description="Disordered" evidence="2">
    <location>
        <begin position="571"/>
        <end position="596"/>
    </location>
</feature>
<feature type="compositionally biased region" description="Basic and acidic residues" evidence="2">
    <location>
        <begin position="31"/>
        <end position="56"/>
    </location>
</feature>
<evidence type="ECO:0000313" key="5">
    <source>
        <dbReference type="Proteomes" id="UP000006310"/>
    </source>
</evidence>
<reference evidence="5" key="2">
    <citation type="submission" date="2012-08" db="EMBL/GenBank/DDBJ databases">
        <title>Genome sequence of Kazachstania naganishii.</title>
        <authorList>
            <person name="Gordon J.L."/>
            <person name="Armisen D."/>
            <person name="Proux-Wera E."/>
            <person name="OhEigeartaigh S.S."/>
            <person name="Byrne K.P."/>
            <person name="Wolfe K.H."/>
        </authorList>
    </citation>
    <scope>NUCLEOTIDE SEQUENCE [LARGE SCALE GENOMIC DNA]</scope>
    <source>
        <strain evidence="5">ATCC MYA-139 / BCRC 22969 / CBS 8797 / CCRC 22969 / KCTC 17520 / NBRC 10181 / NCYC 3082</strain>
    </source>
</reference>
<feature type="region of interest" description="Disordered" evidence="2">
    <location>
        <begin position="392"/>
        <end position="458"/>
    </location>
</feature>
<evidence type="ECO:0000313" key="4">
    <source>
        <dbReference type="EMBL" id="CCK72607.1"/>
    </source>
</evidence>
<reference evidence="4 5" key="1">
    <citation type="journal article" date="2011" name="Proc. Natl. Acad. Sci. U.S.A.">
        <title>Evolutionary erosion of yeast sex chromosomes by mating-type switching accidents.</title>
        <authorList>
            <person name="Gordon J.L."/>
            <person name="Armisen D."/>
            <person name="Proux-Wera E."/>
            <person name="Oheigeartaigh S.S."/>
            <person name="Byrne K.P."/>
            <person name="Wolfe K.H."/>
        </authorList>
    </citation>
    <scope>NUCLEOTIDE SEQUENCE [LARGE SCALE GENOMIC DNA]</scope>
    <source>
        <strain evidence="5">ATCC MYA-139 / BCRC 22969 / CBS 8797 / CCRC 22969 / KCTC 17520 / NBRC 10181 / NCYC 3082</strain>
    </source>
</reference>
<dbReference type="PANTHER" id="PTHR14490">
    <property type="entry name" value="ZINC FINGER, ZZ TYPE"/>
    <property type="match status" value="1"/>
</dbReference>
<organism evidence="4 5">
    <name type="scientific">Huiozyma naganishii (strain ATCC MYA-139 / BCRC 22969 / CBS 8797 / KCTC 17520 / NBRC 10181 / NCYC 3082 / Yp74L-3)</name>
    <name type="common">Yeast</name>
    <name type="synonym">Kazachstania naganishii</name>
    <dbReference type="NCBI Taxonomy" id="1071383"/>
    <lineage>
        <taxon>Eukaryota</taxon>
        <taxon>Fungi</taxon>
        <taxon>Dikarya</taxon>
        <taxon>Ascomycota</taxon>
        <taxon>Saccharomycotina</taxon>
        <taxon>Saccharomycetes</taxon>
        <taxon>Saccharomycetales</taxon>
        <taxon>Saccharomycetaceae</taxon>
        <taxon>Huiozyma</taxon>
    </lineage>
</organism>
<feature type="compositionally biased region" description="Polar residues" evidence="2">
    <location>
        <begin position="161"/>
        <end position="170"/>
    </location>
</feature>
<proteinExistence type="inferred from homology"/>
<keyword evidence="5" id="KW-1185">Reference proteome</keyword>
<feature type="compositionally biased region" description="Basic and acidic residues" evidence="2">
    <location>
        <begin position="146"/>
        <end position="159"/>
    </location>
</feature>
<evidence type="ECO:0000256" key="1">
    <source>
        <dbReference type="ARBA" id="ARBA00007473"/>
    </source>
</evidence>
<dbReference type="GeneID" id="34528374"/>
<dbReference type="HOGENOM" id="CLU_009647_3_0_1"/>
<dbReference type="Pfam" id="PF12936">
    <property type="entry name" value="Kri1_C"/>
    <property type="match status" value="1"/>
</dbReference>
<sequence>MLRGYALYLLRYHVSLREDITMPRKKSASKKAKEAALRESLKKEEQVQTRTEEHGGELSAGESEYSGSSSSEEEEDDYGELVTEDVEEGINKVLTAIRNNDTSTLLDPKVKFFQESEGKTPLDKKRDKPVYLKDYHRMNLLSGDALKDNDQLDREDFSRTVDGQQSYVSQQRDERNELLNEIKNAVDVAGSDDSDDGFMKKKQLVASTDGATGTSSEKRKLPDPKEGQGDEFLDEFLQRQAWIPQPGDKTIDLDIADAALEDERNFDDAVEDFEKAYNFRYEDPNAAEIVSYARTQATLRRSKTNSRRRKREDERETKIKEHEKREGAVQKKKIKKVNKLTDVLSQLQKEYGAEIDEKMVNKITNTLLNSEYSENDWDNVIAELFNEQYYEDSGEKPKWDDDLMEEDNENDDNGEVEEPEEEPKEQIVEDTTEEPTRKSRKAKKTDKQQEKKQKKKLVDLVDHAVEKNKVALLEEVEKDLEERGRSKTQPEIKFRYREVSPESYGLNAREIFAADDTDLNDFISLKKFAPYREKELRSKDKRKVTKSKRLREWRKKVFKDEKGLAAALAEGGEDTIPIAQPVEEVKHKNKRHDKRR</sequence>
<feature type="compositionally biased region" description="Polar residues" evidence="2">
    <location>
        <begin position="205"/>
        <end position="215"/>
    </location>
</feature>
<dbReference type="eggNOG" id="KOG2409">
    <property type="taxonomic scope" value="Eukaryota"/>
</dbReference>
<dbReference type="InterPro" id="IPR018034">
    <property type="entry name" value="Kri1"/>
</dbReference>
<feature type="region of interest" description="Disordered" evidence="2">
    <location>
        <begin position="189"/>
        <end position="231"/>
    </location>
</feature>
<evidence type="ECO:0000259" key="3">
    <source>
        <dbReference type="Pfam" id="PF12936"/>
    </source>
</evidence>
<dbReference type="AlphaFoldDB" id="J7S3G6"/>
<evidence type="ECO:0000256" key="2">
    <source>
        <dbReference type="SAM" id="MobiDB-lite"/>
    </source>
</evidence>
<feature type="domain" description="Kri1-like C-terminal" evidence="3">
    <location>
        <begin position="464"/>
        <end position="557"/>
    </location>
</feature>
<dbReference type="KEGG" id="kng:KNAG_0K02440"/>
<dbReference type="STRING" id="1071383.J7S3G6"/>
<dbReference type="PANTHER" id="PTHR14490:SF5">
    <property type="entry name" value="PROTEIN KRI1 HOMOLOG"/>
    <property type="match status" value="1"/>
</dbReference>
<feature type="region of interest" description="Disordered" evidence="2">
    <location>
        <begin position="146"/>
        <end position="173"/>
    </location>
</feature>
<dbReference type="GO" id="GO:0000447">
    <property type="term" value="P:endonucleolytic cleavage in ITS1 to separate SSU-rRNA from 5.8S rRNA and LSU-rRNA from tricistronic rRNA transcript (SSU-rRNA, 5.8S rRNA, LSU-rRNA)"/>
    <property type="evidence" value="ECO:0007669"/>
    <property type="project" value="EnsemblFungi"/>
</dbReference>
<dbReference type="RefSeq" id="XP_022466852.1">
    <property type="nucleotide sequence ID" value="XM_022610569.1"/>
</dbReference>
<dbReference type="InterPro" id="IPR024626">
    <property type="entry name" value="Kri1-like_C"/>
</dbReference>
<dbReference type="Pfam" id="PF05178">
    <property type="entry name" value="Kri1"/>
    <property type="match status" value="1"/>
</dbReference>
<accession>J7S3G6</accession>
<dbReference type="EMBL" id="HE978324">
    <property type="protein sequence ID" value="CCK72607.1"/>
    <property type="molecule type" value="Genomic_DNA"/>
</dbReference>
<comment type="similarity">
    <text evidence="1">Belongs to the KRI1 family.</text>
</comment>